<feature type="region of interest" description="Disordered" evidence="1">
    <location>
        <begin position="307"/>
        <end position="327"/>
    </location>
</feature>
<dbReference type="Proteomes" id="UP001147782">
    <property type="component" value="Unassembled WGS sequence"/>
</dbReference>
<accession>A0A9W9R869</accession>
<reference evidence="3" key="1">
    <citation type="submission" date="2022-11" db="EMBL/GenBank/DDBJ databases">
        <authorList>
            <person name="Petersen C."/>
        </authorList>
    </citation>
    <scope>NUCLEOTIDE SEQUENCE</scope>
    <source>
        <strain evidence="3">IBT 29864</strain>
    </source>
</reference>
<evidence type="ECO:0000256" key="1">
    <source>
        <dbReference type="SAM" id="MobiDB-lite"/>
    </source>
</evidence>
<dbReference type="GeneID" id="81444794"/>
<feature type="compositionally biased region" description="Basic residues" evidence="1">
    <location>
        <begin position="368"/>
        <end position="384"/>
    </location>
</feature>
<organism evidence="3 4">
    <name type="scientific">Penicillium cataractarum</name>
    <dbReference type="NCBI Taxonomy" id="2100454"/>
    <lineage>
        <taxon>Eukaryota</taxon>
        <taxon>Fungi</taxon>
        <taxon>Dikarya</taxon>
        <taxon>Ascomycota</taxon>
        <taxon>Pezizomycotina</taxon>
        <taxon>Eurotiomycetes</taxon>
        <taxon>Eurotiomycetidae</taxon>
        <taxon>Eurotiales</taxon>
        <taxon>Aspergillaceae</taxon>
        <taxon>Penicillium</taxon>
    </lineage>
</organism>
<reference evidence="3" key="2">
    <citation type="journal article" date="2023" name="IMA Fungus">
        <title>Comparative genomic study of the Penicillium genus elucidates a diverse pangenome and 15 lateral gene transfer events.</title>
        <authorList>
            <person name="Petersen C."/>
            <person name="Sorensen T."/>
            <person name="Nielsen M.R."/>
            <person name="Sondergaard T.E."/>
            <person name="Sorensen J.L."/>
            <person name="Fitzpatrick D.A."/>
            <person name="Frisvad J.C."/>
            <person name="Nielsen K.L."/>
        </authorList>
    </citation>
    <scope>NUCLEOTIDE SEQUENCE</scope>
    <source>
        <strain evidence="3">IBT 29864</strain>
    </source>
</reference>
<keyword evidence="2" id="KW-1133">Transmembrane helix</keyword>
<keyword evidence="4" id="KW-1185">Reference proteome</keyword>
<sequence>MRLKMQQEPTWMWRYKHHSEVLVNIWTYLTQMLTDSIPDVFIKKLNVNLQPLDFFSGKTVTDPAASFDPFFMPTDKKVLQKKKNKSIEHTVNFPPHLGKPHKATAKPTSQDLDLQKDLVEELQKFCLLAESYPVAEKMTHFDRPSNANAENIRTLAGSVPFQIPWAMEYKQGARVITLAPEAYPDPVRPSATEVEVLIAIITQGLRQQSDDLGLSNSRIRNILHLGFVNFVIPALIISVYPGAQVRVLYGYMVNNQLYLHFTKLQQFTENNFQKMLEATLLWAFPIARGQAAKLITLPDIMEEEQEAVEGEDWEDLEDVESEEDDEDCTLHVYTKEEGGDGHVKGTRKDCMLNVSNTSTVTATSSATRKSRSKKPTRKGRRRGH</sequence>
<feature type="transmembrane region" description="Helical" evidence="2">
    <location>
        <begin position="222"/>
        <end position="243"/>
    </location>
</feature>
<dbReference type="OrthoDB" id="4324345at2759"/>
<dbReference type="RefSeq" id="XP_056549513.1">
    <property type="nucleotide sequence ID" value="XM_056705615.1"/>
</dbReference>
<evidence type="ECO:0000313" key="4">
    <source>
        <dbReference type="Proteomes" id="UP001147782"/>
    </source>
</evidence>
<protein>
    <submittedName>
        <fullName evidence="3">Uncharacterized protein</fullName>
    </submittedName>
</protein>
<gene>
    <name evidence="3" type="ORF">N7496_012702</name>
</gene>
<dbReference type="EMBL" id="JAPZBS010000010">
    <property type="protein sequence ID" value="KAJ5355490.1"/>
    <property type="molecule type" value="Genomic_DNA"/>
</dbReference>
<keyword evidence="2" id="KW-0812">Transmembrane</keyword>
<keyword evidence="2" id="KW-0472">Membrane</keyword>
<feature type="compositionally biased region" description="Low complexity" evidence="1">
    <location>
        <begin position="354"/>
        <end position="367"/>
    </location>
</feature>
<feature type="region of interest" description="Disordered" evidence="1">
    <location>
        <begin position="354"/>
        <end position="384"/>
    </location>
</feature>
<evidence type="ECO:0000256" key="2">
    <source>
        <dbReference type="SAM" id="Phobius"/>
    </source>
</evidence>
<evidence type="ECO:0000313" key="3">
    <source>
        <dbReference type="EMBL" id="KAJ5355490.1"/>
    </source>
</evidence>
<dbReference type="AlphaFoldDB" id="A0A9W9R869"/>
<proteinExistence type="predicted"/>
<comment type="caution">
    <text evidence="3">The sequence shown here is derived from an EMBL/GenBank/DDBJ whole genome shotgun (WGS) entry which is preliminary data.</text>
</comment>
<name>A0A9W9R869_9EURO</name>